<dbReference type="Proteomes" id="UP001148786">
    <property type="component" value="Unassembled WGS sequence"/>
</dbReference>
<dbReference type="EMBL" id="JANKHO010000049">
    <property type="protein sequence ID" value="KAJ3516599.1"/>
    <property type="molecule type" value="Genomic_DNA"/>
</dbReference>
<sequence length="259" mass="29132">MSRGDRIFVSGNLSSSMRENYEHGVAEYYVKVGNTYRNPHFPGIRLCLFAWLNNGEATLAFIEWYNTGKKLYQESHAKVEGDRTSRQSVIPRRKGVVVPVPLDLSFPGPSITAADPFTSAAYRERTSYPCAELSFEDVAEGLFPSMSIDISSGAVLEHKKSEGGEDEDPEGTKCQIEMVVCSFALHLIENPSGLFALLSQLSLKARWLVVLAPHKKPEIKEGWGWRKWDVAKWAECEMVTPTPGEFLYDRSVHHSRFVD</sequence>
<comment type="caution">
    <text evidence="1">The sequence shown here is derived from an EMBL/GenBank/DDBJ whole genome shotgun (WGS) entry which is preliminary data.</text>
</comment>
<dbReference type="AlphaFoldDB" id="A0A9W8N0U9"/>
<gene>
    <name evidence="1" type="ORF">NLJ89_g1028</name>
</gene>
<name>A0A9W8N0U9_9AGAR</name>
<proteinExistence type="predicted"/>
<organism evidence="1 2">
    <name type="scientific">Agrocybe chaxingu</name>
    <dbReference type="NCBI Taxonomy" id="84603"/>
    <lineage>
        <taxon>Eukaryota</taxon>
        <taxon>Fungi</taxon>
        <taxon>Dikarya</taxon>
        <taxon>Basidiomycota</taxon>
        <taxon>Agaricomycotina</taxon>
        <taxon>Agaricomycetes</taxon>
        <taxon>Agaricomycetidae</taxon>
        <taxon>Agaricales</taxon>
        <taxon>Agaricineae</taxon>
        <taxon>Strophariaceae</taxon>
        <taxon>Agrocybe</taxon>
    </lineage>
</organism>
<evidence type="ECO:0000313" key="1">
    <source>
        <dbReference type="EMBL" id="KAJ3516599.1"/>
    </source>
</evidence>
<accession>A0A9W8N0U9</accession>
<keyword evidence="2" id="KW-1185">Reference proteome</keyword>
<evidence type="ECO:0000313" key="2">
    <source>
        <dbReference type="Proteomes" id="UP001148786"/>
    </source>
</evidence>
<reference evidence="1" key="1">
    <citation type="submission" date="2022-07" db="EMBL/GenBank/DDBJ databases">
        <title>Genome Sequence of Agrocybe chaxingu.</title>
        <authorList>
            <person name="Buettner E."/>
        </authorList>
    </citation>
    <scope>NUCLEOTIDE SEQUENCE</scope>
    <source>
        <strain evidence="1">MP-N11</strain>
    </source>
</reference>
<dbReference type="OrthoDB" id="66144at2759"/>
<protein>
    <submittedName>
        <fullName evidence="1">Uncharacterized protein</fullName>
    </submittedName>
</protein>